<name>A0A9W5UZD1_BACCE</name>
<evidence type="ECO:0000256" key="1">
    <source>
        <dbReference type="SAM" id="Phobius"/>
    </source>
</evidence>
<feature type="transmembrane region" description="Helical" evidence="1">
    <location>
        <begin position="12"/>
        <end position="30"/>
    </location>
</feature>
<evidence type="ECO:0000313" key="2">
    <source>
        <dbReference type="EMBL" id="EOO25116.1"/>
    </source>
</evidence>
<gene>
    <name evidence="2" type="ORF">IIU_06429</name>
</gene>
<dbReference type="Proteomes" id="UP000014018">
    <property type="component" value="Unassembled WGS sequence"/>
</dbReference>
<comment type="caution">
    <text evidence="2">The sequence shown here is derived from an EMBL/GenBank/DDBJ whole genome shotgun (WGS) entry which is preliminary data.</text>
</comment>
<evidence type="ECO:0000313" key="3">
    <source>
        <dbReference type="Proteomes" id="UP000014018"/>
    </source>
</evidence>
<dbReference type="EMBL" id="AHFB01000146">
    <property type="protein sequence ID" value="EOO25116.1"/>
    <property type="molecule type" value="Genomic_DNA"/>
</dbReference>
<dbReference type="AlphaFoldDB" id="A0A9W5UZD1"/>
<accession>A0A9W5UZD1</accession>
<keyword evidence="1" id="KW-1133">Transmembrane helix</keyword>
<keyword evidence="1" id="KW-0812">Transmembrane</keyword>
<sequence length="37" mass="4337">MIDSVSEETLIAIDNFTIFLYIAVVIYCFSRLSHRKQ</sequence>
<protein>
    <submittedName>
        <fullName evidence="2">Uncharacterized protein</fullName>
    </submittedName>
</protein>
<organism evidence="2 3">
    <name type="scientific">Bacillus cereus VD133</name>
    <dbReference type="NCBI Taxonomy" id="1053233"/>
    <lineage>
        <taxon>Bacteria</taxon>
        <taxon>Bacillati</taxon>
        <taxon>Bacillota</taxon>
        <taxon>Bacilli</taxon>
        <taxon>Bacillales</taxon>
        <taxon>Bacillaceae</taxon>
        <taxon>Bacillus</taxon>
        <taxon>Bacillus cereus group</taxon>
    </lineage>
</organism>
<keyword evidence="1" id="KW-0472">Membrane</keyword>
<reference evidence="2 3" key="1">
    <citation type="submission" date="2012-12" db="EMBL/GenBank/DDBJ databases">
        <title>The Genome Sequence of Bacillus cereus VD133.</title>
        <authorList>
            <consortium name="The Broad Institute Genome Sequencing Platform"/>
            <consortium name="The Broad Institute Genome Sequencing Center for Infectious Disease"/>
            <person name="Feldgarden M."/>
            <person name="Van der Auwera G.A."/>
            <person name="Mahillon J."/>
            <person name="Duprez V."/>
            <person name="Timmery S."/>
            <person name="Mattelet C."/>
            <person name="Dierick K."/>
            <person name="Sun M."/>
            <person name="Yu Z."/>
            <person name="Zhu L."/>
            <person name="Hu X."/>
            <person name="Shank E.B."/>
            <person name="Swiecicka I."/>
            <person name="Hansen B.M."/>
            <person name="Andrup L."/>
            <person name="Walker B."/>
            <person name="Young S.K."/>
            <person name="Zeng Q."/>
            <person name="Gargeya S."/>
            <person name="Fitzgerald M."/>
            <person name="Haas B."/>
            <person name="Abouelleil A."/>
            <person name="Alvarado L."/>
            <person name="Arachchi H.M."/>
            <person name="Berlin A.M."/>
            <person name="Chapman S.B."/>
            <person name="Dewar J."/>
            <person name="Goldberg J."/>
            <person name="Griggs A."/>
            <person name="Gujja S."/>
            <person name="Hansen M."/>
            <person name="Howarth C."/>
            <person name="Imamovic A."/>
            <person name="Larimer J."/>
            <person name="McCowan C."/>
            <person name="Murphy C."/>
            <person name="Neiman D."/>
            <person name="Pearson M."/>
            <person name="Priest M."/>
            <person name="Roberts A."/>
            <person name="Saif S."/>
            <person name="Shea T."/>
            <person name="Sisk P."/>
            <person name="Sykes S."/>
            <person name="Wortman J."/>
            <person name="Nusbaum C."/>
            <person name="Birren B."/>
        </authorList>
    </citation>
    <scope>NUCLEOTIDE SEQUENCE [LARGE SCALE GENOMIC DNA]</scope>
    <source>
        <strain evidence="2 3">VD133</strain>
    </source>
</reference>
<proteinExistence type="predicted"/>